<evidence type="ECO:0000259" key="1">
    <source>
        <dbReference type="Pfam" id="PF00557"/>
    </source>
</evidence>
<dbReference type="InterPro" id="IPR029149">
    <property type="entry name" value="Creatin/AminoP/Spt16_N"/>
</dbReference>
<dbReference type="Proteomes" id="UP000601435">
    <property type="component" value="Unassembled WGS sequence"/>
</dbReference>
<evidence type="ECO:0000259" key="2">
    <source>
        <dbReference type="Pfam" id="PF01321"/>
    </source>
</evidence>
<evidence type="ECO:0000313" key="3">
    <source>
        <dbReference type="EMBL" id="CAE7517403.1"/>
    </source>
</evidence>
<sequence>MNIFGTTFDYEGRLNRLRKVMEENELDAFIVHNWTNQYYYGGHYQHMPWYPLSHTHITEAPLILFKDHDPVFLSAFITMNAIREGTWIKDVRVNDTGFAKSPADGVAKVLAEKGLSKGNIGFEETTCTAKTYHSLVAALPDAKLKPAGDLLFIARSVKEPAEIALIRKAVEIGHSAIDVAIKTAQPGVTEMEVQFAMEIEMKRLGAMREVETMCQAGIRTANYRAFASEWKKIEEGELVTIDLGALYHGYGFDIARTWCIGEPKDEYRKIANDLYDIHDIFMDYLKPGMEFGTVFDHIRQAMIDRGYPANKAVMPCQQFAIHGVGLGPFHDFPHPTHRETIFEPGMVISFQPSVRTETYSIRFEDNILIKEDGLELLSTTERKLI</sequence>
<dbReference type="Pfam" id="PF01321">
    <property type="entry name" value="Creatinase_N"/>
    <property type="match status" value="1"/>
</dbReference>
<accession>A0A812T5L4</accession>
<name>A0A812T5L4_9DINO</name>
<dbReference type="SUPFAM" id="SSF53092">
    <property type="entry name" value="Creatinase/prolidase N-terminal domain"/>
    <property type="match status" value="1"/>
</dbReference>
<organism evidence="3 4">
    <name type="scientific">Symbiodinium necroappetens</name>
    <dbReference type="NCBI Taxonomy" id="1628268"/>
    <lineage>
        <taxon>Eukaryota</taxon>
        <taxon>Sar</taxon>
        <taxon>Alveolata</taxon>
        <taxon>Dinophyceae</taxon>
        <taxon>Suessiales</taxon>
        <taxon>Symbiodiniaceae</taxon>
        <taxon>Symbiodinium</taxon>
    </lineage>
</organism>
<feature type="domain" description="Creatinase N-terminal" evidence="2">
    <location>
        <begin position="13"/>
        <end position="156"/>
    </location>
</feature>
<dbReference type="OrthoDB" id="4215474at2759"/>
<dbReference type="Gene3D" id="3.40.350.10">
    <property type="entry name" value="Creatinase/prolidase N-terminal domain"/>
    <property type="match status" value="1"/>
</dbReference>
<proteinExistence type="predicted"/>
<dbReference type="InterPro" id="IPR000587">
    <property type="entry name" value="Creatinase_N"/>
</dbReference>
<dbReference type="AlphaFoldDB" id="A0A812T5L4"/>
<dbReference type="Gene3D" id="3.90.230.10">
    <property type="entry name" value="Creatinase/methionine aminopeptidase superfamily"/>
    <property type="match status" value="1"/>
</dbReference>
<feature type="domain" description="Peptidase M24" evidence="1">
    <location>
        <begin position="165"/>
        <end position="371"/>
    </location>
</feature>
<protein>
    <submittedName>
        <fullName evidence="3">YqhT protein</fullName>
    </submittedName>
</protein>
<dbReference type="EMBL" id="CAJNJA010023843">
    <property type="protein sequence ID" value="CAE7517403.1"/>
    <property type="molecule type" value="Genomic_DNA"/>
</dbReference>
<dbReference type="Pfam" id="PF00557">
    <property type="entry name" value="Peptidase_M24"/>
    <property type="match status" value="1"/>
</dbReference>
<gene>
    <name evidence="3" type="primary">yqhT</name>
    <name evidence="3" type="ORF">SNEC2469_LOCUS14796</name>
</gene>
<dbReference type="InterPro" id="IPR050659">
    <property type="entry name" value="Peptidase_M24B"/>
</dbReference>
<evidence type="ECO:0000313" key="4">
    <source>
        <dbReference type="Proteomes" id="UP000601435"/>
    </source>
</evidence>
<dbReference type="PANTHER" id="PTHR46112:SF2">
    <property type="entry name" value="XAA-PRO AMINOPEPTIDASE P-RELATED"/>
    <property type="match status" value="1"/>
</dbReference>
<keyword evidence="4" id="KW-1185">Reference proteome</keyword>
<comment type="caution">
    <text evidence="3">The sequence shown here is derived from an EMBL/GenBank/DDBJ whole genome shotgun (WGS) entry which is preliminary data.</text>
</comment>
<dbReference type="InterPro" id="IPR036005">
    <property type="entry name" value="Creatinase/aminopeptidase-like"/>
</dbReference>
<dbReference type="InterPro" id="IPR000994">
    <property type="entry name" value="Pept_M24"/>
</dbReference>
<reference evidence="3" key="1">
    <citation type="submission" date="2021-02" db="EMBL/GenBank/DDBJ databases">
        <authorList>
            <person name="Dougan E. K."/>
            <person name="Rhodes N."/>
            <person name="Thang M."/>
            <person name="Chan C."/>
        </authorList>
    </citation>
    <scope>NUCLEOTIDE SEQUENCE</scope>
</reference>
<dbReference type="SUPFAM" id="SSF55920">
    <property type="entry name" value="Creatinase/aminopeptidase"/>
    <property type="match status" value="1"/>
</dbReference>
<dbReference type="PANTHER" id="PTHR46112">
    <property type="entry name" value="AMINOPEPTIDASE"/>
    <property type="match status" value="1"/>
</dbReference>